<dbReference type="AlphaFoldDB" id="A0A380JAX0"/>
<reference evidence="1 2" key="1">
    <citation type="submission" date="2018-06" db="EMBL/GenBank/DDBJ databases">
        <authorList>
            <consortium name="Pathogen Informatics"/>
            <person name="Doyle S."/>
        </authorList>
    </citation>
    <scope>NUCLEOTIDE SEQUENCE [LARGE SCALE GENOMIC DNA]</scope>
    <source>
        <strain evidence="2">NCTC 11391</strain>
    </source>
</reference>
<dbReference type="RefSeq" id="WP_002998700.1">
    <property type="nucleotide sequence ID" value="NZ_UHFA01000002.1"/>
</dbReference>
<name>A0A380JAX0_STRDO</name>
<organism evidence="1 2">
    <name type="scientific">Streptococcus downei MFe28</name>
    <dbReference type="NCBI Taxonomy" id="764290"/>
    <lineage>
        <taxon>Bacteria</taxon>
        <taxon>Bacillati</taxon>
        <taxon>Bacillota</taxon>
        <taxon>Bacilli</taxon>
        <taxon>Lactobacillales</taxon>
        <taxon>Streptococcaceae</taxon>
        <taxon>Streptococcus</taxon>
    </lineage>
</organism>
<evidence type="ECO:0000313" key="1">
    <source>
        <dbReference type="EMBL" id="SUN35218.1"/>
    </source>
</evidence>
<sequence length="46" mass="5330">MTDKELENLLVTKLEGEKIDFSNLSDLAEFFDEDFPEYRDIDVTGS</sequence>
<keyword evidence="2" id="KW-1185">Reference proteome</keyword>
<dbReference type="Proteomes" id="UP000254082">
    <property type="component" value="Unassembled WGS sequence"/>
</dbReference>
<accession>A0A380JAX0</accession>
<evidence type="ECO:0000313" key="2">
    <source>
        <dbReference type="Proteomes" id="UP000254082"/>
    </source>
</evidence>
<dbReference type="EMBL" id="UHFA01000002">
    <property type="protein sequence ID" value="SUN35218.1"/>
    <property type="molecule type" value="Genomic_DNA"/>
</dbReference>
<gene>
    <name evidence="1" type="ORF">NCTC11391_00193</name>
</gene>
<protein>
    <submittedName>
        <fullName evidence="1">Uncharacterized protein</fullName>
    </submittedName>
</protein>
<proteinExistence type="predicted"/>